<evidence type="ECO:0000259" key="4">
    <source>
        <dbReference type="PROSITE" id="PS50042"/>
    </source>
</evidence>
<dbReference type="Proteomes" id="UP000767854">
    <property type="component" value="Unassembled WGS sequence"/>
</dbReference>
<proteinExistence type="predicted"/>
<dbReference type="CDD" id="cd00038">
    <property type="entry name" value="CAP_ED"/>
    <property type="match status" value="1"/>
</dbReference>
<reference evidence="5 6" key="1">
    <citation type="submission" date="2021-01" db="EMBL/GenBank/DDBJ databases">
        <title>Genomic Encyclopedia of Type Strains, Phase IV (KMG-IV): sequencing the most valuable type-strain genomes for metagenomic binning, comparative biology and taxonomic classification.</title>
        <authorList>
            <person name="Goeker M."/>
        </authorList>
    </citation>
    <scope>NUCLEOTIDE SEQUENCE [LARGE SCALE GENOMIC DNA]</scope>
    <source>
        <strain evidence="5 6">DSM 24436</strain>
    </source>
</reference>
<keyword evidence="6" id="KW-1185">Reference proteome</keyword>
<dbReference type="Pfam" id="PF13545">
    <property type="entry name" value="HTH_Crp_2"/>
    <property type="match status" value="1"/>
</dbReference>
<evidence type="ECO:0000313" key="5">
    <source>
        <dbReference type="EMBL" id="MBM7562976.1"/>
    </source>
</evidence>
<dbReference type="RefSeq" id="WP_204665402.1">
    <property type="nucleotide sequence ID" value="NZ_JAFBDT010000043.1"/>
</dbReference>
<gene>
    <name evidence="5" type="ORF">JOC49_002550</name>
</gene>
<keyword evidence="3" id="KW-0804">Transcription</keyword>
<name>A0ABS2MU51_9FIRM</name>
<dbReference type="InterPro" id="IPR036390">
    <property type="entry name" value="WH_DNA-bd_sf"/>
</dbReference>
<dbReference type="SUPFAM" id="SSF46785">
    <property type="entry name" value="Winged helix' DNA-binding domain"/>
    <property type="match status" value="1"/>
</dbReference>
<keyword evidence="1" id="KW-0805">Transcription regulation</keyword>
<feature type="domain" description="Cyclic nucleotide-binding" evidence="4">
    <location>
        <begin position="10"/>
        <end position="81"/>
    </location>
</feature>
<dbReference type="SMART" id="SM00100">
    <property type="entry name" value="cNMP"/>
    <property type="match status" value="1"/>
</dbReference>
<dbReference type="InterPro" id="IPR014710">
    <property type="entry name" value="RmlC-like_jellyroll"/>
</dbReference>
<keyword evidence="2" id="KW-0238">DNA-binding</keyword>
<dbReference type="PROSITE" id="PS50042">
    <property type="entry name" value="CNMP_BINDING_3"/>
    <property type="match status" value="1"/>
</dbReference>
<dbReference type="Pfam" id="PF00027">
    <property type="entry name" value="cNMP_binding"/>
    <property type="match status" value="1"/>
</dbReference>
<evidence type="ECO:0000256" key="2">
    <source>
        <dbReference type="ARBA" id="ARBA00023125"/>
    </source>
</evidence>
<dbReference type="SUPFAM" id="SSF51206">
    <property type="entry name" value="cAMP-binding domain-like"/>
    <property type="match status" value="1"/>
</dbReference>
<sequence>MKEHLKKAHLLEGLSEETLDIIIEHLMPTLKTYKKNDVLLRAGEPFNSVGFLISGKIAGFRLDYEGNVTLHQIFDDHKTFGFEISATPTQISPLYLKCLTDSKIILLPYKELITLASIPTQDKLKLMENLTQLLANENMRKLYKIEFLAEKSIRRKIRLYLSFMAEKTGSHTFEIPFNRNELAQYLNVNRSALSAELSRMQNEGLIAYTKNKFTLNL</sequence>
<dbReference type="InterPro" id="IPR012318">
    <property type="entry name" value="HTH_CRP"/>
</dbReference>
<dbReference type="Gene3D" id="2.60.120.10">
    <property type="entry name" value="Jelly Rolls"/>
    <property type="match status" value="1"/>
</dbReference>
<organism evidence="5 6">
    <name type="scientific">Fusibacter tunisiensis</name>
    <dbReference type="NCBI Taxonomy" id="1008308"/>
    <lineage>
        <taxon>Bacteria</taxon>
        <taxon>Bacillati</taxon>
        <taxon>Bacillota</taxon>
        <taxon>Clostridia</taxon>
        <taxon>Eubacteriales</taxon>
        <taxon>Eubacteriales Family XII. Incertae Sedis</taxon>
        <taxon>Fusibacter</taxon>
    </lineage>
</organism>
<dbReference type="InterPro" id="IPR018490">
    <property type="entry name" value="cNMP-bd_dom_sf"/>
</dbReference>
<dbReference type="InterPro" id="IPR000595">
    <property type="entry name" value="cNMP-bd_dom"/>
</dbReference>
<accession>A0ABS2MU51</accession>
<comment type="caution">
    <text evidence="5">The sequence shown here is derived from an EMBL/GenBank/DDBJ whole genome shotgun (WGS) entry which is preliminary data.</text>
</comment>
<evidence type="ECO:0000313" key="6">
    <source>
        <dbReference type="Proteomes" id="UP000767854"/>
    </source>
</evidence>
<evidence type="ECO:0000256" key="3">
    <source>
        <dbReference type="ARBA" id="ARBA00023163"/>
    </source>
</evidence>
<dbReference type="EMBL" id="JAFBDT010000043">
    <property type="protein sequence ID" value="MBM7562976.1"/>
    <property type="molecule type" value="Genomic_DNA"/>
</dbReference>
<evidence type="ECO:0000256" key="1">
    <source>
        <dbReference type="ARBA" id="ARBA00023015"/>
    </source>
</evidence>
<protein>
    <submittedName>
        <fullName evidence="5">CRP-like cAMP-binding protein</fullName>
    </submittedName>
</protein>